<keyword evidence="1" id="KW-0472">Membrane</keyword>
<feature type="transmembrane region" description="Helical" evidence="1">
    <location>
        <begin position="115"/>
        <end position="135"/>
    </location>
</feature>
<dbReference type="PANTHER" id="PTHR40763">
    <property type="entry name" value="MEMBRANE PROTEIN-RELATED"/>
    <property type="match status" value="1"/>
</dbReference>
<protein>
    <submittedName>
        <fullName evidence="3">DUF1707 domain-containing protein</fullName>
    </submittedName>
</protein>
<dbReference type="InterPro" id="IPR012551">
    <property type="entry name" value="DUF1707_SHOCT-like"/>
</dbReference>
<feature type="transmembrane region" description="Helical" evidence="1">
    <location>
        <begin position="89"/>
        <end position="109"/>
    </location>
</feature>
<evidence type="ECO:0000313" key="4">
    <source>
        <dbReference type="Proteomes" id="UP001081071"/>
    </source>
</evidence>
<dbReference type="Proteomes" id="UP001081071">
    <property type="component" value="Unassembled WGS sequence"/>
</dbReference>
<keyword evidence="1" id="KW-1133">Transmembrane helix</keyword>
<gene>
    <name evidence="3" type="ORF">O4220_26680</name>
</gene>
<name>A0ABT4MMR8_9NOCA</name>
<evidence type="ECO:0000256" key="1">
    <source>
        <dbReference type="SAM" id="Phobius"/>
    </source>
</evidence>
<sequence length="144" mass="16485">MGKNLDKNDRLDLRVSNDEREVVVNTLGLAMGEGRLTLVEYEQRLDAVWASTTRGDLAEVVRDLPAADTSKATDVAHTRSEWREYLDEWRWWFGGAVVMNGIWAVQWISDGEPTSYWPLWPLGIWGIILIAMVFMPEDKKTDSD</sequence>
<keyword evidence="1" id="KW-0812">Transmembrane</keyword>
<comment type="caution">
    <text evidence="3">The sequence shown here is derived from an EMBL/GenBank/DDBJ whole genome shotgun (WGS) entry which is preliminary data.</text>
</comment>
<evidence type="ECO:0000313" key="3">
    <source>
        <dbReference type="EMBL" id="MCZ4522123.1"/>
    </source>
</evidence>
<reference evidence="3" key="1">
    <citation type="submission" date="2022-12" db="EMBL/GenBank/DDBJ databases">
        <authorList>
            <person name="Krivoruchko A.V."/>
            <person name="Elkin A."/>
        </authorList>
    </citation>
    <scope>NUCLEOTIDE SEQUENCE</scope>
    <source>
        <strain evidence="3">IEGM 1391</strain>
    </source>
</reference>
<accession>A0ABT4MMR8</accession>
<dbReference type="Pfam" id="PF08044">
    <property type="entry name" value="DUF1707"/>
    <property type="match status" value="1"/>
</dbReference>
<evidence type="ECO:0000259" key="2">
    <source>
        <dbReference type="Pfam" id="PF08044"/>
    </source>
</evidence>
<dbReference type="PANTHER" id="PTHR40763:SF4">
    <property type="entry name" value="DUF1707 DOMAIN-CONTAINING PROTEIN"/>
    <property type="match status" value="1"/>
</dbReference>
<dbReference type="EMBL" id="JAPWIJ010000018">
    <property type="protein sequence ID" value="MCZ4522123.1"/>
    <property type="molecule type" value="Genomic_DNA"/>
</dbReference>
<feature type="domain" description="DUF1707" evidence="2">
    <location>
        <begin position="13"/>
        <end position="65"/>
    </location>
</feature>
<dbReference type="RefSeq" id="WP_269608562.1">
    <property type="nucleotide sequence ID" value="NZ_JAPWIJ010000018.1"/>
</dbReference>
<keyword evidence="4" id="KW-1185">Reference proteome</keyword>
<proteinExistence type="predicted"/>
<organism evidence="3 4">
    <name type="scientific">Rhodococcus ruber</name>
    <dbReference type="NCBI Taxonomy" id="1830"/>
    <lineage>
        <taxon>Bacteria</taxon>
        <taxon>Bacillati</taxon>
        <taxon>Actinomycetota</taxon>
        <taxon>Actinomycetes</taxon>
        <taxon>Mycobacteriales</taxon>
        <taxon>Nocardiaceae</taxon>
        <taxon>Rhodococcus</taxon>
    </lineage>
</organism>